<evidence type="ECO:0000313" key="1">
    <source>
        <dbReference type="EMBL" id="PBL04071.1"/>
    </source>
</evidence>
<accession>A0A2H3ECS5</accession>
<proteinExistence type="predicted"/>
<keyword evidence="2" id="KW-1185">Reference proteome</keyword>
<dbReference type="AlphaFoldDB" id="A0A2H3ECS5"/>
<sequence length="222" mass="24885">MASPNHISGLAYVWSLGHLQSEPDVDSGRIWNLSFRTTYSDAFDSSDDDDAPERQVAGLLSLTPPPGSTEHRRMRNRFDIKWERHGCTFNDDASTSIFRLMALLRTRPNPDRRVFSGCRSSSSTNYGTAYSRVVSREESTGLETVRIVATALDTLIQIFELIQTPPALNGSDFGLVLNPQVTARRAIPSSITIGFHLRICYSDLMNSFKIAYTNVAHRRSLR</sequence>
<reference evidence="2" key="1">
    <citation type="journal article" date="2017" name="Nat. Ecol. Evol.">
        <title>Genome expansion and lineage-specific genetic innovations in the forest pathogenic fungi Armillaria.</title>
        <authorList>
            <person name="Sipos G."/>
            <person name="Prasanna A.N."/>
            <person name="Walter M.C."/>
            <person name="O'Connor E."/>
            <person name="Balint B."/>
            <person name="Krizsan K."/>
            <person name="Kiss B."/>
            <person name="Hess J."/>
            <person name="Varga T."/>
            <person name="Slot J."/>
            <person name="Riley R."/>
            <person name="Boka B."/>
            <person name="Rigling D."/>
            <person name="Barry K."/>
            <person name="Lee J."/>
            <person name="Mihaltcheva S."/>
            <person name="LaButti K."/>
            <person name="Lipzen A."/>
            <person name="Waldron R."/>
            <person name="Moloney N.M."/>
            <person name="Sperisen C."/>
            <person name="Kredics L."/>
            <person name="Vagvoelgyi C."/>
            <person name="Patrignani A."/>
            <person name="Fitzpatrick D."/>
            <person name="Nagy I."/>
            <person name="Doyle S."/>
            <person name="Anderson J.B."/>
            <person name="Grigoriev I.V."/>
            <person name="Gueldener U."/>
            <person name="Muensterkoetter M."/>
            <person name="Nagy L.G."/>
        </authorList>
    </citation>
    <scope>NUCLEOTIDE SEQUENCE [LARGE SCALE GENOMIC DNA]</scope>
    <source>
        <strain evidence="2">Ar21-2</strain>
    </source>
</reference>
<gene>
    <name evidence="1" type="ORF">ARMGADRAFT_1070553</name>
</gene>
<dbReference type="Proteomes" id="UP000217790">
    <property type="component" value="Unassembled WGS sequence"/>
</dbReference>
<evidence type="ECO:0000313" key="2">
    <source>
        <dbReference type="Proteomes" id="UP000217790"/>
    </source>
</evidence>
<name>A0A2H3ECS5_ARMGA</name>
<dbReference type="EMBL" id="KZ293644">
    <property type="protein sequence ID" value="PBL04071.1"/>
    <property type="molecule type" value="Genomic_DNA"/>
</dbReference>
<organism evidence="1 2">
    <name type="scientific">Armillaria gallica</name>
    <name type="common">Bulbous honey fungus</name>
    <name type="synonym">Armillaria bulbosa</name>
    <dbReference type="NCBI Taxonomy" id="47427"/>
    <lineage>
        <taxon>Eukaryota</taxon>
        <taxon>Fungi</taxon>
        <taxon>Dikarya</taxon>
        <taxon>Basidiomycota</taxon>
        <taxon>Agaricomycotina</taxon>
        <taxon>Agaricomycetes</taxon>
        <taxon>Agaricomycetidae</taxon>
        <taxon>Agaricales</taxon>
        <taxon>Marasmiineae</taxon>
        <taxon>Physalacriaceae</taxon>
        <taxon>Armillaria</taxon>
    </lineage>
</organism>
<protein>
    <submittedName>
        <fullName evidence="1">Uncharacterized protein</fullName>
    </submittedName>
</protein>
<dbReference type="InParanoid" id="A0A2H3ECS5"/>